<evidence type="ECO:0000313" key="2">
    <source>
        <dbReference type="EMBL" id="KAF4474274.1"/>
    </source>
</evidence>
<comment type="caution">
    <text evidence="2">The sequence shown here is derived from an EMBL/GenBank/DDBJ whole genome shotgun (WGS) entry which is preliminary data.</text>
</comment>
<reference evidence="2 3" key="2">
    <citation type="submission" date="2020-04" db="EMBL/GenBank/DDBJ databases">
        <title>Genome sequencing and assembly of multiple isolates from the Colletotrichum gloeosporioides species complex.</title>
        <authorList>
            <person name="Gan P."/>
            <person name="Shirasu K."/>
        </authorList>
    </citation>
    <scope>NUCLEOTIDE SEQUENCE [LARGE SCALE GENOMIC DNA]</scope>
    <source>
        <strain evidence="2 3">Nara gc5</strain>
    </source>
</reference>
<name>A0A7J6IEK8_COLFN</name>
<proteinExistence type="predicted"/>
<feature type="region of interest" description="Disordered" evidence="1">
    <location>
        <begin position="1"/>
        <end position="45"/>
    </location>
</feature>
<dbReference type="Proteomes" id="UP000011096">
    <property type="component" value="Unassembled WGS sequence"/>
</dbReference>
<feature type="compositionally biased region" description="Acidic residues" evidence="1">
    <location>
        <begin position="8"/>
        <end position="20"/>
    </location>
</feature>
<evidence type="ECO:0000256" key="1">
    <source>
        <dbReference type="SAM" id="MobiDB-lite"/>
    </source>
</evidence>
<dbReference type="AlphaFoldDB" id="A0A7J6IEK8"/>
<keyword evidence="3" id="KW-1185">Reference proteome</keyword>
<dbReference type="OrthoDB" id="4845905at2759"/>
<gene>
    <name evidence="2" type="ORF">CGGC5_v016948</name>
</gene>
<feature type="compositionally biased region" description="Low complexity" evidence="1">
    <location>
        <begin position="24"/>
        <end position="35"/>
    </location>
</feature>
<accession>A0A7J6IEK8</accession>
<dbReference type="InParanoid" id="A0A7J6IEK8"/>
<organism evidence="2 3">
    <name type="scientific">Colletotrichum fructicola (strain Nara gc5)</name>
    <name type="common">Anthracnose fungus</name>
    <name type="synonym">Colletotrichum gloeosporioides (strain Nara gc5)</name>
    <dbReference type="NCBI Taxonomy" id="1213859"/>
    <lineage>
        <taxon>Eukaryota</taxon>
        <taxon>Fungi</taxon>
        <taxon>Dikarya</taxon>
        <taxon>Ascomycota</taxon>
        <taxon>Pezizomycotina</taxon>
        <taxon>Sordariomycetes</taxon>
        <taxon>Hypocreomycetidae</taxon>
        <taxon>Glomerellales</taxon>
        <taxon>Glomerellaceae</taxon>
        <taxon>Colletotrichum</taxon>
        <taxon>Colletotrichum gloeosporioides species complex</taxon>
    </lineage>
</organism>
<evidence type="ECO:0000313" key="3">
    <source>
        <dbReference type="Proteomes" id="UP000011096"/>
    </source>
</evidence>
<protein>
    <submittedName>
        <fullName evidence="2">Uncharacterized protein</fullName>
    </submittedName>
</protein>
<dbReference type="GeneID" id="43610052"/>
<dbReference type="RefSeq" id="XP_066006932.1">
    <property type="nucleotide sequence ID" value="XM_066153659.1"/>
</dbReference>
<dbReference type="EMBL" id="ANPB02000011">
    <property type="protein sequence ID" value="KAF4474274.1"/>
    <property type="molecule type" value="Genomic_DNA"/>
</dbReference>
<sequence>MASSDSPSDFDWDTWPDLESVDGSSPAPAASSRAATQQPTPDGRLPLLRLMDWDASRTYDEQPPTCIHYHLEWKLTVNNRSVSKDSEPDLVLAPGDYWDLTLRSKLNYVAAKKLAPNKSFKPDDTTVIVSVRDRSEEDLVKRFDDLDIEWDVVETQLRTWSGLFRAGKRLKISVSFNYVETGPAAGSGGRRGTKRSATQRMLAERDAEIEDDRDRTGQVPVWEQVYSLMRCPGPPCDLGPHCWVDDHGWRRA</sequence>
<reference evidence="2 3" key="1">
    <citation type="submission" date="2012-08" db="EMBL/GenBank/DDBJ databases">
        <authorList>
            <person name="Gan P.H.P."/>
            <person name="Ikeda K."/>
            <person name="Irieda H."/>
            <person name="Narusaka M."/>
            <person name="O'Connell R.J."/>
            <person name="Narusaka Y."/>
            <person name="Takano Y."/>
            <person name="Kubo Y."/>
            <person name="Shirasu K."/>
        </authorList>
    </citation>
    <scope>NUCLEOTIDE SEQUENCE [LARGE SCALE GENOMIC DNA]</scope>
    <source>
        <strain evidence="2 3">Nara gc5</strain>
    </source>
</reference>